<name>A0A0A9BM55_ARUDO</name>
<protein>
    <submittedName>
        <fullName evidence="1">Uncharacterized protein</fullName>
    </submittedName>
</protein>
<dbReference type="AlphaFoldDB" id="A0A0A9BM55"/>
<reference evidence="1" key="2">
    <citation type="journal article" date="2015" name="Data Brief">
        <title>Shoot transcriptome of the giant reed, Arundo donax.</title>
        <authorList>
            <person name="Barrero R.A."/>
            <person name="Guerrero F.D."/>
            <person name="Moolhuijzen P."/>
            <person name="Goolsby J.A."/>
            <person name="Tidwell J."/>
            <person name="Bellgard S.E."/>
            <person name="Bellgard M.I."/>
        </authorList>
    </citation>
    <scope>NUCLEOTIDE SEQUENCE</scope>
    <source>
        <tissue evidence="1">Shoot tissue taken approximately 20 cm above the soil surface</tissue>
    </source>
</reference>
<accession>A0A0A9BM55</accession>
<organism evidence="1">
    <name type="scientific">Arundo donax</name>
    <name type="common">Giant reed</name>
    <name type="synonym">Donax arundinaceus</name>
    <dbReference type="NCBI Taxonomy" id="35708"/>
    <lineage>
        <taxon>Eukaryota</taxon>
        <taxon>Viridiplantae</taxon>
        <taxon>Streptophyta</taxon>
        <taxon>Embryophyta</taxon>
        <taxon>Tracheophyta</taxon>
        <taxon>Spermatophyta</taxon>
        <taxon>Magnoliopsida</taxon>
        <taxon>Liliopsida</taxon>
        <taxon>Poales</taxon>
        <taxon>Poaceae</taxon>
        <taxon>PACMAD clade</taxon>
        <taxon>Arundinoideae</taxon>
        <taxon>Arundineae</taxon>
        <taxon>Arundo</taxon>
    </lineage>
</organism>
<dbReference type="EMBL" id="GBRH01233439">
    <property type="protein sequence ID" value="JAD64456.1"/>
    <property type="molecule type" value="Transcribed_RNA"/>
</dbReference>
<reference evidence="1" key="1">
    <citation type="submission" date="2014-09" db="EMBL/GenBank/DDBJ databases">
        <authorList>
            <person name="Magalhaes I.L.F."/>
            <person name="Oliveira U."/>
            <person name="Santos F.R."/>
            <person name="Vidigal T.H.D.A."/>
            <person name="Brescovit A.D."/>
            <person name="Santos A.J."/>
        </authorList>
    </citation>
    <scope>NUCLEOTIDE SEQUENCE</scope>
    <source>
        <tissue evidence="1">Shoot tissue taken approximately 20 cm above the soil surface</tissue>
    </source>
</reference>
<evidence type="ECO:0000313" key="1">
    <source>
        <dbReference type="EMBL" id="JAD64456.1"/>
    </source>
</evidence>
<sequence length="28" mass="3407">MRYAFWHPPYCRLLANVLHFCMAVLLQL</sequence>
<proteinExistence type="predicted"/>